<sequence>MENVDSGKQSYREARIGSIERELESEKKKYARLLRTYKRVDKAASFALGMCAVLNVICSAGALSTAATGVGVVACLRLSSLTVVNSIAMMVLTVLAKRIRKKCKKHEDTVRIVRSYQSQIEDSVSKALEDGEIDETEFAGAVKCLGFYYDEKQQLRKPSTTIDEDLTKHINSRN</sequence>
<reference evidence="2 3" key="1">
    <citation type="submission" date="2020-06" db="EMBL/GenBank/DDBJ databases">
        <authorList>
            <person name="Li R."/>
            <person name="Bekaert M."/>
        </authorList>
    </citation>
    <scope>NUCLEOTIDE SEQUENCE [LARGE SCALE GENOMIC DNA]</scope>
    <source>
        <strain evidence="3">wild</strain>
    </source>
</reference>
<evidence type="ECO:0000313" key="2">
    <source>
        <dbReference type="EMBL" id="CAC5405294.1"/>
    </source>
</evidence>
<keyword evidence="1" id="KW-0812">Transmembrane</keyword>
<accession>A0A6J8DDZ8</accession>
<dbReference type="EMBL" id="CACVKT020007119">
    <property type="protein sequence ID" value="CAC5405294.1"/>
    <property type="molecule type" value="Genomic_DNA"/>
</dbReference>
<keyword evidence="3" id="KW-1185">Reference proteome</keyword>
<feature type="transmembrane region" description="Helical" evidence="1">
    <location>
        <begin position="69"/>
        <end position="96"/>
    </location>
</feature>
<protein>
    <submittedName>
        <fullName evidence="2">Uncharacterized protein</fullName>
    </submittedName>
</protein>
<evidence type="ECO:0000256" key="1">
    <source>
        <dbReference type="SAM" id="Phobius"/>
    </source>
</evidence>
<organism evidence="2 3">
    <name type="scientific">Mytilus coruscus</name>
    <name type="common">Sea mussel</name>
    <dbReference type="NCBI Taxonomy" id="42192"/>
    <lineage>
        <taxon>Eukaryota</taxon>
        <taxon>Metazoa</taxon>
        <taxon>Spiralia</taxon>
        <taxon>Lophotrochozoa</taxon>
        <taxon>Mollusca</taxon>
        <taxon>Bivalvia</taxon>
        <taxon>Autobranchia</taxon>
        <taxon>Pteriomorphia</taxon>
        <taxon>Mytilida</taxon>
        <taxon>Mytiloidea</taxon>
        <taxon>Mytilidae</taxon>
        <taxon>Mytilinae</taxon>
        <taxon>Mytilus</taxon>
    </lineage>
</organism>
<dbReference type="Proteomes" id="UP000507470">
    <property type="component" value="Unassembled WGS sequence"/>
</dbReference>
<keyword evidence="1" id="KW-1133">Transmembrane helix</keyword>
<name>A0A6J8DDZ8_MYTCO</name>
<dbReference type="OrthoDB" id="10504903at2759"/>
<proteinExistence type="predicted"/>
<keyword evidence="1" id="KW-0472">Membrane</keyword>
<gene>
    <name evidence="2" type="ORF">MCOR_39003</name>
</gene>
<dbReference type="AlphaFoldDB" id="A0A6J8DDZ8"/>
<feature type="transmembrane region" description="Helical" evidence="1">
    <location>
        <begin position="43"/>
        <end position="63"/>
    </location>
</feature>
<evidence type="ECO:0000313" key="3">
    <source>
        <dbReference type="Proteomes" id="UP000507470"/>
    </source>
</evidence>